<sequence>MFGRRTEPPLPQVGRWRCLSNPVGPKVVASDVLWPSSAGKRVLWAHSSLRLDTPAPCGVALPVPDASLLHGRRADVRTLRSDHFSPPVVVAAGPRAYQWGPAVTSPTSVDDLSPSLAVSPSLREACSSSRTRPVVGGR</sequence>
<name>A0AAV7QSW0_PLEWA</name>
<organism evidence="1 2">
    <name type="scientific">Pleurodeles waltl</name>
    <name type="common">Iberian ribbed newt</name>
    <dbReference type="NCBI Taxonomy" id="8319"/>
    <lineage>
        <taxon>Eukaryota</taxon>
        <taxon>Metazoa</taxon>
        <taxon>Chordata</taxon>
        <taxon>Craniata</taxon>
        <taxon>Vertebrata</taxon>
        <taxon>Euteleostomi</taxon>
        <taxon>Amphibia</taxon>
        <taxon>Batrachia</taxon>
        <taxon>Caudata</taxon>
        <taxon>Salamandroidea</taxon>
        <taxon>Salamandridae</taxon>
        <taxon>Pleurodelinae</taxon>
        <taxon>Pleurodeles</taxon>
    </lineage>
</organism>
<gene>
    <name evidence="1" type="ORF">NDU88_008471</name>
</gene>
<proteinExistence type="predicted"/>
<accession>A0AAV7QSW0</accession>
<reference evidence="1" key="1">
    <citation type="journal article" date="2022" name="bioRxiv">
        <title>Sequencing and chromosome-scale assembly of the giantPleurodeles waltlgenome.</title>
        <authorList>
            <person name="Brown T."/>
            <person name="Elewa A."/>
            <person name="Iarovenko S."/>
            <person name="Subramanian E."/>
            <person name="Araus A.J."/>
            <person name="Petzold A."/>
            <person name="Susuki M."/>
            <person name="Suzuki K.-i.T."/>
            <person name="Hayashi T."/>
            <person name="Toyoda A."/>
            <person name="Oliveira C."/>
            <person name="Osipova E."/>
            <person name="Leigh N.D."/>
            <person name="Simon A."/>
            <person name="Yun M.H."/>
        </authorList>
    </citation>
    <scope>NUCLEOTIDE SEQUENCE</scope>
    <source>
        <strain evidence="1">20211129_DDA</strain>
        <tissue evidence="1">Liver</tissue>
    </source>
</reference>
<dbReference type="Proteomes" id="UP001066276">
    <property type="component" value="Chromosome 6"/>
</dbReference>
<protein>
    <submittedName>
        <fullName evidence="1">Uncharacterized protein</fullName>
    </submittedName>
</protein>
<dbReference type="EMBL" id="JANPWB010000010">
    <property type="protein sequence ID" value="KAJ1142144.1"/>
    <property type="molecule type" value="Genomic_DNA"/>
</dbReference>
<keyword evidence="2" id="KW-1185">Reference proteome</keyword>
<comment type="caution">
    <text evidence="1">The sequence shown here is derived from an EMBL/GenBank/DDBJ whole genome shotgun (WGS) entry which is preliminary data.</text>
</comment>
<dbReference type="AlphaFoldDB" id="A0AAV7QSW0"/>
<evidence type="ECO:0000313" key="2">
    <source>
        <dbReference type="Proteomes" id="UP001066276"/>
    </source>
</evidence>
<evidence type="ECO:0000313" key="1">
    <source>
        <dbReference type="EMBL" id="KAJ1142144.1"/>
    </source>
</evidence>